<dbReference type="PRINTS" id="PR00092">
    <property type="entry name" value="TYROSINASE"/>
</dbReference>
<dbReference type="Proteomes" id="UP000605986">
    <property type="component" value="Unassembled WGS sequence"/>
</dbReference>
<dbReference type="EMBL" id="JAADJG010000144">
    <property type="protein sequence ID" value="KAF4453694.1"/>
    <property type="molecule type" value="Genomic_DNA"/>
</dbReference>
<organism evidence="6 7">
    <name type="scientific">Fusarium austroafricanum</name>
    <dbReference type="NCBI Taxonomy" id="2364996"/>
    <lineage>
        <taxon>Eukaryota</taxon>
        <taxon>Fungi</taxon>
        <taxon>Dikarya</taxon>
        <taxon>Ascomycota</taxon>
        <taxon>Pezizomycotina</taxon>
        <taxon>Sordariomycetes</taxon>
        <taxon>Hypocreomycetidae</taxon>
        <taxon>Hypocreales</taxon>
        <taxon>Nectriaceae</taxon>
        <taxon>Fusarium</taxon>
        <taxon>Fusarium concolor species complex</taxon>
    </lineage>
</organism>
<dbReference type="GO" id="GO:0016491">
    <property type="term" value="F:oxidoreductase activity"/>
    <property type="evidence" value="ECO:0007669"/>
    <property type="project" value="InterPro"/>
</dbReference>
<dbReference type="Gene3D" id="1.10.1280.10">
    <property type="entry name" value="Di-copper center containing domain from catechol oxidase"/>
    <property type="match status" value="1"/>
</dbReference>
<dbReference type="GO" id="GO:0046872">
    <property type="term" value="F:metal ion binding"/>
    <property type="evidence" value="ECO:0007669"/>
    <property type="project" value="UniProtKB-KW"/>
</dbReference>
<gene>
    <name evidence="6" type="ORF">F53441_3703</name>
</gene>
<keyword evidence="4" id="KW-0732">Signal</keyword>
<dbReference type="PANTHER" id="PTHR11474:SF126">
    <property type="entry name" value="TYROSINASE-LIKE PROTEIN TYR-1-RELATED"/>
    <property type="match status" value="1"/>
</dbReference>
<proteinExistence type="predicted"/>
<evidence type="ECO:0000256" key="2">
    <source>
        <dbReference type="ARBA" id="ARBA00023008"/>
    </source>
</evidence>
<sequence length="324" mass="36446">MKFLSLLTVAGAVAPVVALPSVQVEKPCLEPEKRVEWRQLSSADQKSYIDAVLCLKTKPSRMGLKSSLYDDFPHLHFKSNFFIHGGAPFLPWHRYFTVVYNRALRDCGYKGPGTYWDWTKDAEGLRHSPVMASKNGFGGNGSPKKTEKTPDGDTLQCVVDGPFTKLRPEYLATSPKTMIEGGHCLYRNMPEVDEPEAYATMAKIFGPSGIEELQTSGNWTHYSWALEGGPHGSIHASLGGEMNPTTSPNEPLFLHHAQVDRLWHLWQKKDPKRLTEYNGKYKNYGQTEATEVSLDDILRMGGIDKDLKVRDVMDIEKGQLCYTY</sequence>
<keyword evidence="2" id="KW-0186">Copper</keyword>
<dbReference type="SUPFAM" id="SSF48056">
    <property type="entry name" value="Di-copper centre-containing domain"/>
    <property type="match status" value="1"/>
</dbReference>
<evidence type="ECO:0000313" key="7">
    <source>
        <dbReference type="Proteomes" id="UP000605986"/>
    </source>
</evidence>
<keyword evidence="1" id="KW-0479">Metal-binding</keyword>
<dbReference type="InterPro" id="IPR002227">
    <property type="entry name" value="Tyrosinase_Cu-bd"/>
</dbReference>
<comment type="caution">
    <text evidence="6">The sequence shown here is derived from an EMBL/GenBank/DDBJ whole genome shotgun (WGS) entry which is preliminary data.</text>
</comment>
<feature type="domain" description="Tyrosinase copper-binding" evidence="5">
    <location>
        <begin position="68"/>
        <end position="269"/>
    </location>
</feature>
<feature type="region of interest" description="Disordered" evidence="3">
    <location>
        <begin position="130"/>
        <end position="154"/>
    </location>
</feature>
<feature type="signal peptide" evidence="4">
    <location>
        <begin position="1"/>
        <end position="18"/>
    </location>
</feature>
<dbReference type="InterPro" id="IPR008922">
    <property type="entry name" value="Di-copper_centre_dom_sf"/>
</dbReference>
<evidence type="ECO:0000256" key="3">
    <source>
        <dbReference type="SAM" id="MobiDB-lite"/>
    </source>
</evidence>
<dbReference type="OrthoDB" id="6132182at2759"/>
<keyword evidence="7" id="KW-1185">Reference proteome</keyword>
<reference evidence="6" key="1">
    <citation type="submission" date="2020-01" db="EMBL/GenBank/DDBJ databases">
        <title>Identification and distribution of gene clusters putatively required for synthesis of sphingolipid metabolism inhibitors in phylogenetically diverse species of the filamentous fungus Fusarium.</title>
        <authorList>
            <person name="Kim H.-S."/>
            <person name="Busman M."/>
            <person name="Brown D.W."/>
            <person name="Divon H."/>
            <person name="Uhlig S."/>
            <person name="Proctor R.H."/>
        </authorList>
    </citation>
    <scope>NUCLEOTIDE SEQUENCE</scope>
    <source>
        <strain evidence="6">NRRL 53441</strain>
    </source>
</reference>
<evidence type="ECO:0000313" key="6">
    <source>
        <dbReference type="EMBL" id="KAF4453694.1"/>
    </source>
</evidence>
<evidence type="ECO:0000256" key="4">
    <source>
        <dbReference type="SAM" id="SignalP"/>
    </source>
</evidence>
<evidence type="ECO:0000256" key="1">
    <source>
        <dbReference type="ARBA" id="ARBA00022723"/>
    </source>
</evidence>
<dbReference type="InterPro" id="IPR050316">
    <property type="entry name" value="Tyrosinase/Hemocyanin"/>
</dbReference>
<accession>A0A8H4KQ60</accession>
<dbReference type="PANTHER" id="PTHR11474">
    <property type="entry name" value="TYROSINASE FAMILY MEMBER"/>
    <property type="match status" value="1"/>
</dbReference>
<protein>
    <recommendedName>
        <fullName evidence="5">Tyrosinase copper-binding domain-containing protein</fullName>
    </recommendedName>
</protein>
<feature type="chain" id="PRO_5034884430" description="Tyrosinase copper-binding domain-containing protein" evidence="4">
    <location>
        <begin position="19"/>
        <end position="324"/>
    </location>
</feature>
<dbReference type="AlphaFoldDB" id="A0A8H4KQ60"/>
<dbReference type="Pfam" id="PF00264">
    <property type="entry name" value="Tyrosinase"/>
    <property type="match status" value="1"/>
</dbReference>
<name>A0A8H4KQ60_9HYPO</name>
<evidence type="ECO:0000259" key="5">
    <source>
        <dbReference type="Pfam" id="PF00264"/>
    </source>
</evidence>